<dbReference type="PANTHER" id="PTHR23048">
    <property type="entry name" value="MYOSIN LIGHT CHAIN 1, 3"/>
    <property type="match status" value="1"/>
</dbReference>
<organism evidence="3">
    <name type="scientific">Magallana gigas</name>
    <name type="common">Pacific oyster</name>
    <name type="synonym">Crassostrea gigas</name>
    <dbReference type="NCBI Taxonomy" id="29159"/>
    <lineage>
        <taxon>Eukaryota</taxon>
        <taxon>Metazoa</taxon>
        <taxon>Spiralia</taxon>
        <taxon>Lophotrochozoa</taxon>
        <taxon>Mollusca</taxon>
        <taxon>Bivalvia</taxon>
        <taxon>Autobranchia</taxon>
        <taxon>Pteriomorphia</taxon>
        <taxon>Ostreida</taxon>
        <taxon>Ostreoidea</taxon>
        <taxon>Ostreidae</taxon>
        <taxon>Magallana</taxon>
    </lineage>
</organism>
<evidence type="ECO:0000256" key="1">
    <source>
        <dbReference type="ARBA" id="ARBA00022737"/>
    </source>
</evidence>
<evidence type="ECO:0000313" key="3">
    <source>
        <dbReference type="EMBL" id="EKC37116.1"/>
    </source>
</evidence>
<sequence>MYFCANIIFLFILEFRECFFFHARRGHISNEQELSLIMRSLGYSPTTKEVNKYFNKYARDNKIEFASFLEAMHDQSSVENPEKELMNAFKAHDKERRGYVNASEIQHIMMSMGERLSRQEVDAIFREMGVQQGGQIRYNDFVKSLLTPVPDY</sequence>
<dbReference type="InterPro" id="IPR011992">
    <property type="entry name" value="EF-hand-dom_pair"/>
</dbReference>
<accession>K1RRQ3</accession>
<reference evidence="3" key="1">
    <citation type="journal article" date="2012" name="Nature">
        <title>The oyster genome reveals stress adaptation and complexity of shell formation.</title>
        <authorList>
            <person name="Zhang G."/>
            <person name="Fang X."/>
            <person name="Guo X."/>
            <person name="Li L."/>
            <person name="Luo R."/>
            <person name="Xu F."/>
            <person name="Yang P."/>
            <person name="Zhang L."/>
            <person name="Wang X."/>
            <person name="Qi H."/>
            <person name="Xiong Z."/>
            <person name="Que H."/>
            <person name="Xie Y."/>
            <person name="Holland P.W."/>
            <person name="Paps J."/>
            <person name="Zhu Y."/>
            <person name="Wu F."/>
            <person name="Chen Y."/>
            <person name="Wang J."/>
            <person name="Peng C."/>
            <person name="Meng J."/>
            <person name="Yang L."/>
            <person name="Liu J."/>
            <person name="Wen B."/>
            <person name="Zhang N."/>
            <person name="Huang Z."/>
            <person name="Zhu Q."/>
            <person name="Feng Y."/>
            <person name="Mount A."/>
            <person name="Hedgecock D."/>
            <person name="Xu Z."/>
            <person name="Liu Y."/>
            <person name="Domazet-Loso T."/>
            <person name="Du Y."/>
            <person name="Sun X."/>
            <person name="Zhang S."/>
            <person name="Liu B."/>
            <person name="Cheng P."/>
            <person name="Jiang X."/>
            <person name="Li J."/>
            <person name="Fan D."/>
            <person name="Wang W."/>
            <person name="Fu W."/>
            <person name="Wang T."/>
            <person name="Wang B."/>
            <person name="Zhang J."/>
            <person name="Peng Z."/>
            <person name="Li Y."/>
            <person name="Li N."/>
            <person name="Wang J."/>
            <person name="Chen M."/>
            <person name="He Y."/>
            <person name="Tan F."/>
            <person name="Song X."/>
            <person name="Zheng Q."/>
            <person name="Huang R."/>
            <person name="Yang H."/>
            <person name="Du X."/>
            <person name="Chen L."/>
            <person name="Yang M."/>
            <person name="Gaffney P.M."/>
            <person name="Wang S."/>
            <person name="Luo L."/>
            <person name="She Z."/>
            <person name="Ming Y."/>
            <person name="Huang W."/>
            <person name="Zhang S."/>
            <person name="Huang B."/>
            <person name="Zhang Y."/>
            <person name="Qu T."/>
            <person name="Ni P."/>
            <person name="Miao G."/>
            <person name="Wang J."/>
            <person name="Wang Q."/>
            <person name="Steinberg C.E."/>
            <person name="Wang H."/>
            <person name="Li N."/>
            <person name="Qian L."/>
            <person name="Zhang G."/>
            <person name="Li Y."/>
            <person name="Yang H."/>
            <person name="Liu X."/>
            <person name="Wang J."/>
            <person name="Yin Y."/>
            <person name="Wang J."/>
        </authorList>
    </citation>
    <scope>NUCLEOTIDE SEQUENCE [LARGE SCALE GENOMIC DNA]</scope>
    <source>
        <strain evidence="3">05x7-T-G4-1.051#20</strain>
    </source>
</reference>
<dbReference type="InParanoid" id="K1RRQ3"/>
<dbReference type="GO" id="GO:0005509">
    <property type="term" value="F:calcium ion binding"/>
    <property type="evidence" value="ECO:0007669"/>
    <property type="project" value="InterPro"/>
</dbReference>
<keyword evidence="2" id="KW-0514">Muscle protein</keyword>
<dbReference type="EMBL" id="JH823235">
    <property type="protein sequence ID" value="EKC37116.1"/>
    <property type="molecule type" value="Genomic_DNA"/>
</dbReference>
<dbReference type="InterPro" id="IPR002048">
    <property type="entry name" value="EF_hand_dom"/>
</dbReference>
<dbReference type="InterPro" id="IPR050230">
    <property type="entry name" value="CALM/Myosin/TropC-like"/>
</dbReference>
<dbReference type="AlphaFoldDB" id="K1RRQ3"/>
<gene>
    <name evidence="3" type="ORF">CGI_10028344</name>
</gene>
<name>K1RRQ3_MAGGI</name>
<dbReference type="PROSITE" id="PS50222">
    <property type="entry name" value="EF_HAND_2"/>
    <property type="match status" value="1"/>
</dbReference>
<evidence type="ECO:0000256" key="2">
    <source>
        <dbReference type="ARBA" id="ARBA00023179"/>
    </source>
</evidence>
<dbReference type="Pfam" id="PF13499">
    <property type="entry name" value="EF-hand_7"/>
    <property type="match status" value="1"/>
</dbReference>
<dbReference type="FunFam" id="1.10.238.10:FF:000001">
    <property type="entry name" value="Calmodulin 1"/>
    <property type="match status" value="1"/>
</dbReference>
<proteinExistence type="predicted"/>
<keyword evidence="1" id="KW-0677">Repeat</keyword>
<dbReference type="FunCoup" id="K1RRQ3">
    <property type="interactions" value="3"/>
</dbReference>
<dbReference type="PANTHER" id="PTHR23048:SF0">
    <property type="entry name" value="CALMODULIN LIKE 3"/>
    <property type="match status" value="1"/>
</dbReference>
<protein>
    <submittedName>
        <fullName evidence="3">Calmodulin-like protein 4</fullName>
    </submittedName>
</protein>
<dbReference type="GO" id="GO:0016460">
    <property type="term" value="C:myosin II complex"/>
    <property type="evidence" value="ECO:0007669"/>
    <property type="project" value="TreeGrafter"/>
</dbReference>
<dbReference type="Gene3D" id="1.10.238.10">
    <property type="entry name" value="EF-hand"/>
    <property type="match status" value="1"/>
</dbReference>
<dbReference type="HOGENOM" id="CLU_061288_2_3_1"/>
<dbReference type="SUPFAM" id="SSF47473">
    <property type="entry name" value="EF-hand"/>
    <property type="match status" value="1"/>
</dbReference>